<feature type="region of interest" description="Disordered" evidence="1">
    <location>
        <begin position="496"/>
        <end position="520"/>
    </location>
</feature>
<proteinExistence type="predicted"/>
<feature type="compositionally biased region" description="Basic and acidic residues" evidence="1">
    <location>
        <begin position="500"/>
        <end position="513"/>
    </location>
</feature>
<evidence type="ECO:0000313" key="3">
    <source>
        <dbReference type="Proteomes" id="UP001153714"/>
    </source>
</evidence>
<reference evidence="2" key="2">
    <citation type="submission" date="2022-10" db="EMBL/GenBank/DDBJ databases">
        <authorList>
            <consortium name="ENA_rothamsted_submissions"/>
            <consortium name="culmorum"/>
            <person name="King R."/>
        </authorList>
    </citation>
    <scope>NUCLEOTIDE SEQUENCE</scope>
</reference>
<evidence type="ECO:0008006" key="4">
    <source>
        <dbReference type="Google" id="ProtNLM"/>
    </source>
</evidence>
<dbReference type="AlphaFoldDB" id="A0A9N9WGU7"/>
<dbReference type="OrthoDB" id="10055366at2759"/>
<organism evidence="2 3">
    <name type="scientific">Diatraea saccharalis</name>
    <name type="common">sugarcane borer</name>
    <dbReference type="NCBI Taxonomy" id="40085"/>
    <lineage>
        <taxon>Eukaryota</taxon>
        <taxon>Metazoa</taxon>
        <taxon>Ecdysozoa</taxon>
        <taxon>Arthropoda</taxon>
        <taxon>Hexapoda</taxon>
        <taxon>Insecta</taxon>
        <taxon>Pterygota</taxon>
        <taxon>Neoptera</taxon>
        <taxon>Endopterygota</taxon>
        <taxon>Lepidoptera</taxon>
        <taxon>Glossata</taxon>
        <taxon>Ditrysia</taxon>
        <taxon>Pyraloidea</taxon>
        <taxon>Crambidae</taxon>
        <taxon>Crambinae</taxon>
        <taxon>Diatraea</taxon>
    </lineage>
</organism>
<dbReference type="EMBL" id="OU893352">
    <property type="protein sequence ID" value="CAG9790273.1"/>
    <property type="molecule type" value="Genomic_DNA"/>
</dbReference>
<reference evidence="2" key="1">
    <citation type="submission" date="2021-12" db="EMBL/GenBank/DDBJ databases">
        <authorList>
            <person name="King R."/>
        </authorList>
    </citation>
    <scope>NUCLEOTIDE SEQUENCE</scope>
</reference>
<keyword evidence="3" id="KW-1185">Reference proteome</keyword>
<sequence>MNVGDKEPTHLPTVGCLRQIKYENRKSSYYDSNEMMALWIMSTLDSFKKIIRLVSLLPLNVYYWSPEQDKYYKDYSRNERTVLSIDATGSIFKPVGVGNINLSKQIFFYSCVMASCYNESSVPIAQLISDSHTLDTIHKWLGTWAKDKKIPNEVVIDDSAALIGAAVKAFTKFNSTTEYVNDSFMKLEKQEPAPKKCFIRIDTSHFIKILFNLPCFKHIDQRVKFFYIKCLLEIKECDDYNTLKLILTDIITLALNKYDGVDIDGNKTRCEEAKDRLKKLRSFSRTIDTEIVIQDSKEIDNFESLKNSSFEDLEASCETVREVGVDVKSPKWFYDAIESEKLIITLTERDLNNVHDNLFYFPDFLNTLTRLVGQLPLWSNIMKNIYHSSILNPTSSNVESYFKNVKRHLCRIISKSDRYRVDEFFMKHLEFLSGELKGAISNLKEGKTKKATEKRERKKALPKTVKEEKNIEHAVESIFTENPSLIENWRGLATKREKRKTISEKETPKDAQVSKRMNMT</sequence>
<gene>
    <name evidence="2" type="ORF">DIATSA_LOCUS7942</name>
</gene>
<accession>A0A9N9WGU7</accession>
<evidence type="ECO:0000313" key="2">
    <source>
        <dbReference type="EMBL" id="CAG9790273.1"/>
    </source>
</evidence>
<evidence type="ECO:0000256" key="1">
    <source>
        <dbReference type="SAM" id="MobiDB-lite"/>
    </source>
</evidence>
<name>A0A9N9WGU7_9NEOP</name>
<protein>
    <recommendedName>
        <fullName evidence="4">Transposase</fullName>
    </recommendedName>
</protein>
<dbReference type="Proteomes" id="UP001153714">
    <property type="component" value="Chromosome 21"/>
</dbReference>